<reference evidence="12" key="1">
    <citation type="journal article" date="2013" name="ISME J.">
        <title>A small predatory core genome in the divergent marine Bacteriovorax marinus SJ and the terrestrial Bdellovibrio bacteriovorus.</title>
        <authorList>
            <person name="Crossman L.C."/>
            <person name="Chen H."/>
            <person name="Cerdeno-Tarraga A.M."/>
            <person name="Brooks K."/>
            <person name="Quail M.A."/>
            <person name="Pineiro S.A."/>
            <person name="Hobley L."/>
            <person name="Sockett R.E."/>
            <person name="Bentley S.D."/>
            <person name="Parkhill J."/>
            <person name="Williams H.N."/>
            <person name="Stine O.C."/>
        </authorList>
    </citation>
    <scope>NUCLEOTIDE SEQUENCE [LARGE SCALE GENOMIC DNA]</scope>
    <source>
        <strain evidence="12">ATCC BAA-682 / DSM 15412 / SJ</strain>
    </source>
</reference>
<accession>E1X5N9</accession>
<dbReference type="InterPro" id="IPR007387">
    <property type="entry name" value="TRAP_DctQ"/>
</dbReference>
<comment type="subcellular location">
    <subcellularLocation>
        <location evidence="1">Cell inner membrane</location>
        <topology evidence="1">Multi-pass membrane protein</topology>
    </subcellularLocation>
</comment>
<evidence type="ECO:0000256" key="2">
    <source>
        <dbReference type="ARBA" id="ARBA00022448"/>
    </source>
</evidence>
<dbReference type="Proteomes" id="UP000008963">
    <property type="component" value="Chromosome"/>
</dbReference>
<dbReference type="OrthoDB" id="5294514at2"/>
<evidence type="ECO:0000256" key="3">
    <source>
        <dbReference type="ARBA" id="ARBA00022475"/>
    </source>
</evidence>
<sequence>MKVLRALDQLIEKLSTWTLLVCVLSMLSFSVMAIVLRWFNITLHWIEPLVRHLVFLSTFLGGVLATGRGTHIGIDILGKYLESIHSEHLYHWIRRVISLASFLTLAWLIYASYNFLLVELKYGKPVFWGIESGYLVGIIPFGFALLAYRFFYLFVNSFTGRKAC</sequence>
<evidence type="ECO:0000256" key="1">
    <source>
        <dbReference type="ARBA" id="ARBA00004429"/>
    </source>
</evidence>
<dbReference type="GO" id="GO:0015740">
    <property type="term" value="P:C4-dicarboxylate transport"/>
    <property type="evidence" value="ECO:0007669"/>
    <property type="project" value="TreeGrafter"/>
</dbReference>
<gene>
    <name evidence="11" type="ordered locus">BMS_0701</name>
</gene>
<dbReference type="GO" id="GO:0005886">
    <property type="term" value="C:plasma membrane"/>
    <property type="evidence" value="ECO:0007669"/>
    <property type="project" value="UniProtKB-SubCell"/>
</dbReference>
<keyword evidence="2" id="KW-0813">Transport</keyword>
<evidence type="ECO:0000256" key="9">
    <source>
        <dbReference type="SAM" id="Phobius"/>
    </source>
</evidence>
<dbReference type="STRING" id="862908.BMS_0701"/>
<dbReference type="HOGENOM" id="CLU_086356_3_7_7"/>
<evidence type="ECO:0000256" key="6">
    <source>
        <dbReference type="ARBA" id="ARBA00022989"/>
    </source>
</evidence>
<dbReference type="GO" id="GO:0022857">
    <property type="term" value="F:transmembrane transporter activity"/>
    <property type="evidence" value="ECO:0007669"/>
    <property type="project" value="TreeGrafter"/>
</dbReference>
<evidence type="ECO:0000259" key="10">
    <source>
        <dbReference type="Pfam" id="PF04290"/>
    </source>
</evidence>
<dbReference type="PANTHER" id="PTHR35011:SF2">
    <property type="entry name" value="2,3-DIKETO-L-GULONATE TRAP TRANSPORTER SMALL PERMEASE PROTEIN YIAM"/>
    <property type="match status" value="1"/>
</dbReference>
<dbReference type="InterPro" id="IPR055348">
    <property type="entry name" value="DctQ"/>
</dbReference>
<dbReference type="EMBL" id="FQ312005">
    <property type="protein sequence ID" value="CBW25606.1"/>
    <property type="molecule type" value="Genomic_DNA"/>
</dbReference>
<feature type="domain" description="Tripartite ATP-independent periplasmic transporters DctQ component" evidence="10">
    <location>
        <begin position="30"/>
        <end position="159"/>
    </location>
</feature>
<evidence type="ECO:0000313" key="11">
    <source>
        <dbReference type="EMBL" id="CBW25606.1"/>
    </source>
</evidence>
<keyword evidence="5 9" id="KW-0812">Transmembrane</keyword>
<evidence type="ECO:0000313" key="12">
    <source>
        <dbReference type="Proteomes" id="UP000008963"/>
    </source>
</evidence>
<keyword evidence="12" id="KW-1185">Reference proteome</keyword>
<dbReference type="Pfam" id="PF04290">
    <property type="entry name" value="DctQ"/>
    <property type="match status" value="1"/>
</dbReference>
<protein>
    <submittedName>
        <fullName evidence="11">ABC transport system, membrane protein</fullName>
    </submittedName>
</protein>
<feature type="transmembrane region" description="Helical" evidence="9">
    <location>
        <begin position="133"/>
        <end position="155"/>
    </location>
</feature>
<dbReference type="AlphaFoldDB" id="E1X5N9"/>
<organism evidence="11 12">
    <name type="scientific">Halobacteriovorax marinus (strain ATCC BAA-682 / DSM 15412 / SJ)</name>
    <name type="common">Bacteriovorax marinus</name>
    <dbReference type="NCBI Taxonomy" id="862908"/>
    <lineage>
        <taxon>Bacteria</taxon>
        <taxon>Pseudomonadati</taxon>
        <taxon>Bdellovibrionota</taxon>
        <taxon>Bacteriovoracia</taxon>
        <taxon>Bacteriovoracales</taxon>
        <taxon>Halobacteriovoraceae</taxon>
        <taxon>Halobacteriovorax</taxon>
    </lineage>
</organism>
<proteinExistence type="inferred from homology"/>
<keyword evidence="6 9" id="KW-1133">Transmembrane helix</keyword>
<keyword evidence="4" id="KW-0997">Cell inner membrane</keyword>
<dbReference type="PATRIC" id="fig|862908.3.peg.674"/>
<name>E1X5N9_HALMS</name>
<feature type="transmembrane region" description="Helical" evidence="9">
    <location>
        <begin position="52"/>
        <end position="71"/>
    </location>
</feature>
<feature type="transmembrane region" description="Helical" evidence="9">
    <location>
        <begin position="92"/>
        <end position="113"/>
    </location>
</feature>
<dbReference type="eggNOG" id="COG3090">
    <property type="taxonomic scope" value="Bacteria"/>
</dbReference>
<comment type="similarity">
    <text evidence="8">Belongs to the TRAP transporter small permease family.</text>
</comment>
<keyword evidence="7 9" id="KW-0472">Membrane</keyword>
<dbReference type="RefSeq" id="WP_014243392.1">
    <property type="nucleotide sequence ID" value="NC_016620.1"/>
</dbReference>
<dbReference type="KEGG" id="bmx:BMS_0701"/>
<evidence type="ECO:0000256" key="4">
    <source>
        <dbReference type="ARBA" id="ARBA00022519"/>
    </source>
</evidence>
<evidence type="ECO:0000256" key="5">
    <source>
        <dbReference type="ARBA" id="ARBA00022692"/>
    </source>
</evidence>
<evidence type="ECO:0000256" key="7">
    <source>
        <dbReference type="ARBA" id="ARBA00023136"/>
    </source>
</evidence>
<evidence type="ECO:0000256" key="8">
    <source>
        <dbReference type="ARBA" id="ARBA00038436"/>
    </source>
</evidence>
<dbReference type="PANTHER" id="PTHR35011">
    <property type="entry name" value="2,3-DIKETO-L-GULONATE TRAP TRANSPORTER SMALL PERMEASE PROTEIN YIAM"/>
    <property type="match status" value="1"/>
</dbReference>
<keyword evidence="3" id="KW-1003">Cell membrane</keyword>
<feature type="transmembrane region" description="Helical" evidence="9">
    <location>
        <begin position="20"/>
        <end position="40"/>
    </location>
</feature>